<keyword evidence="6" id="KW-0479">Metal-binding</keyword>
<keyword evidence="7" id="KW-0378">Hydrolase</keyword>
<dbReference type="Gene3D" id="3.30.1700.10">
    <property type="entry name" value="lpxc deacetylase, domain 2"/>
    <property type="match status" value="1"/>
</dbReference>
<dbReference type="EMBL" id="UINC01000431">
    <property type="protein sequence ID" value="SUZ55153.1"/>
    <property type="molecule type" value="Genomic_DNA"/>
</dbReference>
<evidence type="ECO:0000256" key="8">
    <source>
        <dbReference type="ARBA" id="ARBA00022833"/>
    </source>
</evidence>
<proteinExistence type="inferred from homology"/>
<dbReference type="AlphaFoldDB" id="A0A381NNN8"/>
<comment type="cofactor">
    <cofactor evidence="1">
        <name>Zn(2+)</name>
        <dbReference type="ChEBI" id="CHEBI:29105"/>
    </cofactor>
</comment>
<comment type="pathway">
    <text evidence="2">Glycolipid biosynthesis; lipid IV(A) biosynthesis; lipid IV(A) from (3R)-3-hydroxytetradecanoyl-[acyl-carrier-protein] and UDP-N-acetyl-alpha-D-glucosamine: step 2/6.</text>
</comment>
<organism evidence="11">
    <name type="scientific">marine metagenome</name>
    <dbReference type="NCBI Taxonomy" id="408172"/>
    <lineage>
        <taxon>unclassified sequences</taxon>
        <taxon>metagenomes</taxon>
        <taxon>ecological metagenomes</taxon>
    </lineage>
</organism>
<protein>
    <recommendedName>
        <fullName evidence="3">UDP-3-O-acyl-N-acetylglucosamine deacetylase</fullName>
        <ecNumber evidence="3">3.5.1.108</ecNumber>
    </recommendedName>
</protein>
<dbReference type="InterPro" id="IPR015870">
    <property type="entry name" value="UDP-acyl_N-AcGlcN_deAcase_N"/>
</dbReference>
<dbReference type="GO" id="GO:0016020">
    <property type="term" value="C:membrane"/>
    <property type="evidence" value="ECO:0007669"/>
    <property type="project" value="GOC"/>
</dbReference>
<accession>A0A381NNN8</accession>
<keyword evidence="8" id="KW-0862">Zinc</keyword>
<dbReference type="PANTHER" id="PTHR33694">
    <property type="entry name" value="UDP-3-O-ACYL-N-ACETYLGLUCOSAMINE DEACETYLASE 1, MITOCHONDRIAL-RELATED"/>
    <property type="match status" value="1"/>
</dbReference>
<dbReference type="Pfam" id="PF03331">
    <property type="entry name" value="LpxC"/>
    <property type="match status" value="1"/>
</dbReference>
<dbReference type="InterPro" id="IPR020568">
    <property type="entry name" value="Ribosomal_Su5_D2-typ_SF"/>
</dbReference>
<evidence type="ECO:0000256" key="10">
    <source>
        <dbReference type="ARBA" id="ARBA00024535"/>
    </source>
</evidence>
<evidence type="ECO:0000256" key="2">
    <source>
        <dbReference type="ARBA" id="ARBA00005002"/>
    </source>
</evidence>
<keyword evidence="5" id="KW-0441">Lipid A biosynthesis</keyword>
<feature type="non-terminal residue" evidence="11">
    <location>
        <position position="1"/>
    </location>
</feature>
<evidence type="ECO:0000256" key="7">
    <source>
        <dbReference type="ARBA" id="ARBA00022801"/>
    </source>
</evidence>
<comment type="catalytic activity">
    <reaction evidence="10">
        <text>a UDP-3-O-[(3R)-3-hydroxyacyl]-N-acetyl-alpha-D-glucosamine + H2O = a UDP-3-O-[(3R)-3-hydroxyacyl]-alpha-D-glucosamine + acetate</text>
        <dbReference type="Rhea" id="RHEA:67816"/>
        <dbReference type="ChEBI" id="CHEBI:15377"/>
        <dbReference type="ChEBI" id="CHEBI:30089"/>
        <dbReference type="ChEBI" id="CHEBI:137740"/>
        <dbReference type="ChEBI" id="CHEBI:173225"/>
        <dbReference type="EC" id="3.5.1.108"/>
    </reaction>
</comment>
<sequence>VLKQRTLSSIVKASGVGLHTGEKVQIALRPAAQNTGIIFRRIDLDPVQQIEALAENVTDTTLGTSIGNNNASVMTVEHLLAAFAGLGIDNVLVDLHGPEVPIMDGSSAPFVFLIESAGIEEQNALKKLLRIKKMIRVEEGDKFAEFKPYNGYRISFEINFDHPMIKNKTTNLSLDFSTLTFLKEISRARTFGFLKEVETLRSHNLALGGSLDNAVVLDDYRILNQDGLRYQEELVRHKILDVVGDLYLMGHIMVGEFNGYASGHELNNKLILKLFSDQTAWEEIEATDTRNIPISYWTASLGKI</sequence>
<evidence type="ECO:0000256" key="3">
    <source>
        <dbReference type="ARBA" id="ARBA00012745"/>
    </source>
</evidence>
<dbReference type="InterPro" id="IPR011334">
    <property type="entry name" value="UDP-acyl_GlcNac_deAcase_C"/>
</dbReference>
<evidence type="ECO:0000256" key="9">
    <source>
        <dbReference type="ARBA" id="ARBA00023098"/>
    </source>
</evidence>
<gene>
    <name evidence="11" type="ORF">METZ01_LOCUS8007</name>
</gene>
<dbReference type="GO" id="GO:0046872">
    <property type="term" value="F:metal ion binding"/>
    <property type="evidence" value="ECO:0007669"/>
    <property type="project" value="UniProtKB-KW"/>
</dbReference>
<evidence type="ECO:0000256" key="4">
    <source>
        <dbReference type="ARBA" id="ARBA00022516"/>
    </source>
</evidence>
<dbReference type="PANTHER" id="PTHR33694:SF1">
    <property type="entry name" value="UDP-3-O-ACYL-N-ACETYLGLUCOSAMINE DEACETYLASE 1, MITOCHONDRIAL-RELATED"/>
    <property type="match status" value="1"/>
</dbReference>
<evidence type="ECO:0000313" key="11">
    <source>
        <dbReference type="EMBL" id="SUZ55153.1"/>
    </source>
</evidence>
<evidence type="ECO:0000256" key="5">
    <source>
        <dbReference type="ARBA" id="ARBA00022556"/>
    </source>
</evidence>
<dbReference type="UniPathway" id="UPA00359">
    <property type="reaction ID" value="UER00478"/>
</dbReference>
<keyword evidence="4" id="KW-0444">Lipid biosynthesis</keyword>
<dbReference type="EC" id="3.5.1.108" evidence="3"/>
<dbReference type="GO" id="GO:0009245">
    <property type="term" value="P:lipid A biosynthetic process"/>
    <property type="evidence" value="ECO:0007669"/>
    <property type="project" value="UniProtKB-KW"/>
</dbReference>
<dbReference type="NCBIfam" id="TIGR00325">
    <property type="entry name" value="lpxC"/>
    <property type="match status" value="1"/>
</dbReference>
<dbReference type="Gene3D" id="3.30.230.20">
    <property type="entry name" value="lpxc deacetylase, domain 1"/>
    <property type="match status" value="1"/>
</dbReference>
<evidence type="ECO:0000256" key="6">
    <source>
        <dbReference type="ARBA" id="ARBA00022723"/>
    </source>
</evidence>
<keyword evidence="9" id="KW-0443">Lipid metabolism</keyword>
<evidence type="ECO:0000256" key="1">
    <source>
        <dbReference type="ARBA" id="ARBA00001947"/>
    </source>
</evidence>
<dbReference type="GO" id="GO:0103117">
    <property type="term" value="F:UDP-3-O-acyl-N-acetylglucosamine deacetylase activity"/>
    <property type="evidence" value="ECO:0007669"/>
    <property type="project" value="UniProtKB-EC"/>
</dbReference>
<reference evidence="11" key="1">
    <citation type="submission" date="2018-05" db="EMBL/GenBank/DDBJ databases">
        <authorList>
            <person name="Lanie J.A."/>
            <person name="Ng W.-L."/>
            <person name="Kazmierczak K.M."/>
            <person name="Andrzejewski T.M."/>
            <person name="Davidsen T.M."/>
            <person name="Wayne K.J."/>
            <person name="Tettelin H."/>
            <person name="Glass J.I."/>
            <person name="Rusch D."/>
            <person name="Podicherti R."/>
            <person name="Tsui H.-C.T."/>
            <person name="Winkler M.E."/>
        </authorList>
    </citation>
    <scope>NUCLEOTIDE SEQUENCE</scope>
</reference>
<name>A0A381NNN8_9ZZZZ</name>
<dbReference type="InterPro" id="IPR004463">
    <property type="entry name" value="UDP-acyl_GlcNac_deAcase"/>
</dbReference>
<dbReference type="SUPFAM" id="SSF54211">
    <property type="entry name" value="Ribosomal protein S5 domain 2-like"/>
    <property type="match status" value="2"/>
</dbReference>
<dbReference type="HAMAP" id="MF_00388">
    <property type="entry name" value="LpxC"/>
    <property type="match status" value="1"/>
</dbReference>